<dbReference type="Proteomes" id="UP000034166">
    <property type="component" value="Unassembled WGS sequence"/>
</dbReference>
<gene>
    <name evidence="1" type="ORF">WQ57_17685</name>
</gene>
<evidence type="ECO:0008006" key="3">
    <source>
        <dbReference type="Google" id="ProtNLM"/>
    </source>
</evidence>
<reference evidence="1 2" key="1">
    <citation type="submission" date="2015-04" db="EMBL/GenBank/DDBJ databases">
        <title>Taxonomic description and genome sequence of Bacillus campisalis sp. nov., a novel member of the genus Bacillus isolated from solar saltern.</title>
        <authorList>
            <person name="Mathan Kumar R."/>
            <person name="Kaur G."/>
            <person name="Kumar A."/>
            <person name="Singh N.K."/>
            <person name="Kaur N."/>
            <person name="Kumar N."/>
            <person name="Mayilraj S."/>
        </authorList>
    </citation>
    <scope>NUCLEOTIDE SEQUENCE [LARGE SCALE GENOMIC DNA]</scope>
    <source>
        <strain evidence="1 2">SA2-6</strain>
    </source>
</reference>
<name>A0A0M2SSM4_9BACI</name>
<sequence>MKMDHLEIKEKLEAIKQDLLNKMENPDLSSEEKANLQLSLMNYEYIIELADMNHFERGTRLP</sequence>
<keyword evidence="2" id="KW-1185">Reference proteome</keyword>
<accession>A0A0M2SSM4</accession>
<comment type="caution">
    <text evidence="1">The sequence shown here is derived from an EMBL/GenBank/DDBJ whole genome shotgun (WGS) entry which is preliminary data.</text>
</comment>
<dbReference type="PATRIC" id="fig|1408103.3.peg.3923"/>
<dbReference type="AlphaFoldDB" id="A0A0M2SSM4"/>
<dbReference type="EMBL" id="LAYY01000024">
    <property type="protein sequence ID" value="KKK36696.1"/>
    <property type="molecule type" value="Genomic_DNA"/>
</dbReference>
<evidence type="ECO:0000313" key="1">
    <source>
        <dbReference type="EMBL" id="KKK36696.1"/>
    </source>
</evidence>
<proteinExistence type="predicted"/>
<protein>
    <recommendedName>
        <fullName evidence="3">DUF3896 domain-containing protein</fullName>
    </recommendedName>
</protein>
<organism evidence="1 2">
    <name type="scientific">Mesobacillus campisalis</name>
    <dbReference type="NCBI Taxonomy" id="1408103"/>
    <lineage>
        <taxon>Bacteria</taxon>
        <taxon>Bacillati</taxon>
        <taxon>Bacillota</taxon>
        <taxon>Bacilli</taxon>
        <taxon>Bacillales</taxon>
        <taxon>Bacillaceae</taxon>
        <taxon>Mesobacillus</taxon>
    </lineage>
</organism>
<dbReference type="InterPro" id="IPR024994">
    <property type="entry name" value="DUF3896"/>
</dbReference>
<dbReference type="Pfam" id="PF13035">
    <property type="entry name" value="DUF3896"/>
    <property type="match status" value="1"/>
</dbReference>
<evidence type="ECO:0000313" key="2">
    <source>
        <dbReference type="Proteomes" id="UP000034166"/>
    </source>
</evidence>